<dbReference type="GO" id="GO:0051287">
    <property type="term" value="F:NAD binding"/>
    <property type="evidence" value="ECO:0007669"/>
    <property type="project" value="InterPro"/>
</dbReference>
<dbReference type="InterPro" id="IPR058205">
    <property type="entry name" value="D-LDH-like"/>
</dbReference>
<dbReference type="PROSITE" id="PS00671">
    <property type="entry name" value="D_2_HYDROXYACID_DH_3"/>
    <property type="match status" value="1"/>
</dbReference>
<feature type="domain" description="D-isomer specific 2-hydroxyacid dehydrogenase NAD-binding" evidence="6">
    <location>
        <begin position="120"/>
        <end position="304"/>
    </location>
</feature>
<name>A0A0H3XL63_9MOLU</name>
<dbReference type="InterPro" id="IPR036291">
    <property type="entry name" value="NAD(P)-bd_dom_sf"/>
</dbReference>
<evidence type="ECO:0000313" key="8">
    <source>
        <dbReference type="Proteomes" id="UP000035661"/>
    </source>
</evidence>
<keyword evidence="3" id="KW-0520">NAD</keyword>
<evidence type="ECO:0000259" key="5">
    <source>
        <dbReference type="Pfam" id="PF00389"/>
    </source>
</evidence>
<proteinExistence type="inferred from homology"/>
<dbReference type="SUPFAM" id="SSF52283">
    <property type="entry name" value="Formate/glycerate dehydrogenase catalytic domain-like"/>
    <property type="match status" value="1"/>
</dbReference>
<dbReference type="Pfam" id="PF00389">
    <property type="entry name" value="2-Hacid_dh"/>
    <property type="match status" value="1"/>
</dbReference>
<dbReference type="SUPFAM" id="SSF51735">
    <property type="entry name" value="NAD(P)-binding Rossmann-fold domains"/>
    <property type="match status" value="1"/>
</dbReference>
<protein>
    <submittedName>
        <fullName evidence="7">D-lactate dehydrogenase</fullName>
    </submittedName>
</protein>
<dbReference type="PANTHER" id="PTHR43026:SF1">
    <property type="entry name" value="2-HYDROXYACID DEHYDROGENASE HOMOLOG 1-RELATED"/>
    <property type="match status" value="1"/>
</dbReference>
<dbReference type="InterPro" id="IPR029753">
    <property type="entry name" value="D-isomer_DH_CS"/>
</dbReference>
<evidence type="ECO:0000313" key="7">
    <source>
        <dbReference type="EMBL" id="AKM54691.1"/>
    </source>
</evidence>
<sequence>MNLQDIKMVCYGVRKTERVFFENLNKDYGYQLTLIEEYLTKDNIDTVKGHNAVMVRANCDCGAENLLKMKEYGVKYLLTRTVGYNHIDLPKAHELGFEMANVPSYSPNAVSELAVSMGNALLRNLFYMADRERQTNFKVDDFMFAKEIRNSTIGIVGTGRIGFEAAKAWKGMGARVLGYDLYPNDKVRETLEYVDLDTLVKESDLISFHCPYIKEQNHHMINKEFISKMKKGAVLINAARGPLMDSAAVYEAVKTNHLKGVGLDVLENEGSVFFKDFNGDKTGDDMTNKLLELYPRVIITPHVGSYTDEAVKNMIETTYENLKIILTGQELKNRI</sequence>
<keyword evidence="2 4" id="KW-0560">Oxidoreductase</keyword>
<accession>A0A0H3XL63</accession>
<evidence type="ECO:0000256" key="3">
    <source>
        <dbReference type="ARBA" id="ARBA00023027"/>
    </source>
</evidence>
<comment type="similarity">
    <text evidence="1 4">Belongs to the D-isomer specific 2-hydroxyacid dehydrogenase family.</text>
</comment>
<evidence type="ECO:0000256" key="1">
    <source>
        <dbReference type="ARBA" id="ARBA00005854"/>
    </source>
</evidence>
<dbReference type="RefSeq" id="WP_047791872.1">
    <property type="nucleotide sequence ID" value="NZ_CP011856.1"/>
</dbReference>
<dbReference type="GO" id="GO:0008720">
    <property type="term" value="F:D-lactate dehydrogenase (NAD+) activity"/>
    <property type="evidence" value="ECO:0007669"/>
    <property type="project" value="TreeGrafter"/>
</dbReference>
<dbReference type="InterPro" id="IPR006139">
    <property type="entry name" value="D-isomer_2_OHA_DH_cat_dom"/>
</dbReference>
<reference evidence="7 8" key="1">
    <citation type="journal article" date="2015" name="Genome Biol. Evol.">
        <title>Found and Lost: The Fates of Horizontally Acquired Genes in Arthropod-Symbiotic Spiroplasma.</title>
        <authorList>
            <person name="Lo W.S."/>
            <person name="Gasparich G.E."/>
            <person name="Kuo C.H."/>
        </authorList>
    </citation>
    <scope>NUCLEOTIDE SEQUENCE [LARGE SCALE GENOMIC DNA]</scope>
    <source>
        <strain evidence="8">TDA-040725-5</strain>
    </source>
</reference>
<dbReference type="AlphaFoldDB" id="A0A0H3XL63"/>
<dbReference type="EMBL" id="CP011856">
    <property type="protein sequence ID" value="AKM54691.1"/>
    <property type="molecule type" value="Genomic_DNA"/>
</dbReference>
<evidence type="ECO:0000256" key="2">
    <source>
        <dbReference type="ARBA" id="ARBA00023002"/>
    </source>
</evidence>
<dbReference type="PROSITE" id="PS00065">
    <property type="entry name" value="D_2_HYDROXYACID_DH_1"/>
    <property type="match status" value="1"/>
</dbReference>
<dbReference type="InterPro" id="IPR029752">
    <property type="entry name" value="D-isomer_DH_CS1"/>
</dbReference>
<dbReference type="KEGG" id="seri:SERIO_v1c11380"/>
<keyword evidence="8" id="KW-1185">Reference proteome</keyword>
<dbReference type="Pfam" id="PF02826">
    <property type="entry name" value="2-Hacid_dh_C"/>
    <property type="match status" value="1"/>
</dbReference>
<evidence type="ECO:0000256" key="4">
    <source>
        <dbReference type="RuleBase" id="RU003719"/>
    </source>
</evidence>
<dbReference type="STRING" id="315358.SERIO_v1c11380"/>
<dbReference type="InterPro" id="IPR006140">
    <property type="entry name" value="D-isomer_DH_NAD-bd"/>
</dbReference>
<dbReference type="Proteomes" id="UP000035661">
    <property type="component" value="Chromosome"/>
</dbReference>
<feature type="domain" description="D-isomer specific 2-hydroxyacid dehydrogenase catalytic" evidence="5">
    <location>
        <begin position="22"/>
        <end position="335"/>
    </location>
</feature>
<dbReference type="Gene3D" id="3.40.50.720">
    <property type="entry name" value="NAD(P)-binding Rossmann-like Domain"/>
    <property type="match status" value="2"/>
</dbReference>
<reference evidence="8" key="2">
    <citation type="submission" date="2015-06" db="EMBL/GenBank/DDBJ databases">
        <title>Complete genome sequence of Spiroplasma eriocheiris TDA-040725-5 (DSM 21848).</title>
        <authorList>
            <person name="Lo W.-S."/>
            <person name="Kuo C.-H."/>
        </authorList>
    </citation>
    <scope>NUCLEOTIDE SEQUENCE [LARGE SCALE GENOMIC DNA]</scope>
    <source>
        <strain evidence="8">TDA-040725-5</strain>
    </source>
</reference>
<dbReference type="PANTHER" id="PTHR43026">
    <property type="entry name" value="2-HYDROXYACID DEHYDROGENASE HOMOLOG 1-RELATED"/>
    <property type="match status" value="1"/>
</dbReference>
<organism evidence="7 8">
    <name type="scientific">Spiroplasma eriocheiris</name>
    <dbReference type="NCBI Taxonomy" id="315358"/>
    <lineage>
        <taxon>Bacteria</taxon>
        <taxon>Bacillati</taxon>
        <taxon>Mycoplasmatota</taxon>
        <taxon>Mollicutes</taxon>
        <taxon>Entomoplasmatales</taxon>
        <taxon>Spiroplasmataceae</taxon>
        <taxon>Spiroplasma</taxon>
    </lineage>
</organism>
<gene>
    <name evidence="7" type="primary">ldhA</name>
    <name evidence="7" type="ORF">SERIO_v1c11380</name>
</gene>
<evidence type="ECO:0000259" key="6">
    <source>
        <dbReference type="Pfam" id="PF02826"/>
    </source>
</evidence>
<dbReference type="PATRIC" id="fig|743698.3.peg.1149"/>